<keyword evidence="3" id="KW-1185">Reference proteome</keyword>
<organism evidence="2 3">
    <name type="scientific">Tothia fuscella</name>
    <dbReference type="NCBI Taxonomy" id="1048955"/>
    <lineage>
        <taxon>Eukaryota</taxon>
        <taxon>Fungi</taxon>
        <taxon>Dikarya</taxon>
        <taxon>Ascomycota</taxon>
        <taxon>Pezizomycotina</taxon>
        <taxon>Dothideomycetes</taxon>
        <taxon>Pleosporomycetidae</taxon>
        <taxon>Venturiales</taxon>
        <taxon>Cylindrosympodiaceae</taxon>
        <taxon>Tothia</taxon>
    </lineage>
</organism>
<comment type="caution">
    <text evidence="2">The sequence shown here is derived from an EMBL/GenBank/DDBJ whole genome shotgun (WGS) entry which is preliminary data.</text>
</comment>
<evidence type="ECO:0000313" key="2">
    <source>
        <dbReference type="EMBL" id="KAF2415685.1"/>
    </source>
</evidence>
<feature type="region of interest" description="Disordered" evidence="1">
    <location>
        <begin position="379"/>
        <end position="400"/>
    </location>
</feature>
<feature type="region of interest" description="Disordered" evidence="1">
    <location>
        <begin position="151"/>
        <end position="178"/>
    </location>
</feature>
<proteinExistence type="predicted"/>
<feature type="region of interest" description="Disordered" evidence="1">
    <location>
        <begin position="284"/>
        <end position="342"/>
    </location>
</feature>
<accession>A0A9P4NDK7</accession>
<dbReference type="Proteomes" id="UP000800235">
    <property type="component" value="Unassembled WGS sequence"/>
</dbReference>
<feature type="compositionally biased region" description="Acidic residues" evidence="1">
    <location>
        <begin position="381"/>
        <end position="392"/>
    </location>
</feature>
<feature type="compositionally biased region" description="Acidic residues" evidence="1">
    <location>
        <begin position="158"/>
        <end position="167"/>
    </location>
</feature>
<sequence>MSRPPLSILPPQQLVFRDAKLCSQAKIEMASSKTPPTAYMDKENLHEEVKPQAADFLALAGLADDIETEGAPRSDTDSYEPSPDPPPTHSVGMPMTFIVRSRPLPKPTPVNSQAPAPTSATAIPVTAAAPIPVSGSRGNLPPNAQTFFAGNKRKAAEESDEEDDDNISEIPQPRGKKQKVITIDHEGFVDYEGRRKVIDAIEHVGRAAEEARAGRACYASLVPASNANEDRKQILIASHGFARAQVQDISKGKTYKTLSSTERRELREAARKFGEEIIRIREGRAKETIEVDDTSSSSDDDSTSSSSGESESEEEDPRKPGSGWDGVVMIESSDEEDNAKDEENITRANNINDVEAEAERILGEVRRRVGHRGDIRIKNEDGEEKMEEIDHDEEARGVARAQGRGVEMMRDIDGVMRYVYP</sequence>
<evidence type="ECO:0000313" key="3">
    <source>
        <dbReference type="Proteomes" id="UP000800235"/>
    </source>
</evidence>
<dbReference type="EMBL" id="MU007186">
    <property type="protein sequence ID" value="KAF2415685.1"/>
    <property type="molecule type" value="Genomic_DNA"/>
</dbReference>
<evidence type="ECO:0000256" key="1">
    <source>
        <dbReference type="SAM" id="MobiDB-lite"/>
    </source>
</evidence>
<feature type="region of interest" description="Disordered" evidence="1">
    <location>
        <begin position="62"/>
        <end position="118"/>
    </location>
</feature>
<reference evidence="2" key="1">
    <citation type="journal article" date="2020" name="Stud. Mycol.">
        <title>101 Dothideomycetes genomes: a test case for predicting lifestyles and emergence of pathogens.</title>
        <authorList>
            <person name="Haridas S."/>
            <person name="Albert R."/>
            <person name="Binder M."/>
            <person name="Bloem J."/>
            <person name="Labutti K."/>
            <person name="Salamov A."/>
            <person name="Andreopoulos B."/>
            <person name="Baker S."/>
            <person name="Barry K."/>
            <person name="Bills G."/>
            <person name="Bluhm B."/>
            <person name="Cannon C."/>
            <person name="Castanera R."/>
            <person name="Culley D."/>
            <person name="Daum C."/>
            <person name="Ezra D."/>
            <person name="Gonzalez J."/>
            <person name="Henrissat B."/>
            <person name="Kuo A."/>
            <person name="Liang C."/>
            <person name="Lipzen A."/>
            <person name="Lutzoni F."/>
            <person name="Magnuson J."/>
            <person name="Mondo S."/>
            <person name="Nolan M."/>
            <person name="Ohm R."/>
            <person name="Pangilinan J."/>
            <person name="Park H.-J."/>
            <person name="Ramirez L."/>
            <person name="Alfaro M."/>
            <person name="Sun H."/>
            <person name="Tritt A."/>
            <person name="Yoshinaga Y."/>
            <person name="Zwiers L.-H."/>
            <person name="Turgeon B."/>
            <person name="Goodwin S."/>
            <person name="Spatafora J."/>
            <person name="Crous P."/>
            <person name="Grigoriev I."/>
        </authorList>
    </citation>
    <scope>NUCLEOTIDE SEQUENCE</scope>
    <source>
        <strain evidence="2">CBS 130266</strain>
    </source>
</reference>
<feature type="compositionally biased region" description="Acidic residues" evidence="1">
    <location>
        <begin position="290"/>
        <end position="302"/>
    </location>
</feature>
<gene>
    <name evidence="2" type="ORF">EJ08DRAFT_710168</name>
</gene>
<dbReference type="AlphaFoldDB" id="A0A9P4NDK7"/>
<name>A0A9P4NDK7_9PEZI</name>
<protein>
    <submittedName>
        <fullName evidence="2">Uncharacterized protein</fullName>
    </submittedName>
</protein>